<sequence>MNISDVAKKTGLTSKTIRFYEEKGLMTAPLRCENGYRSYNLHHIEELTLLRQARQVGFTLEECRELVTLFNDPMRHSADVKARTLQKVQDIEQQIEELKVMRQRLVSLAESCPGDSSAECPIITQLAGCCHATSGGKHQTS</sequence>
<dbReference type="InterPro" id="IPR047057">
    <property type="entry name" value="MerR_fam"/>
</dbReference>
<dbReference type="OrthoDB" id="9808480at2"/>
<dbReference type="NCBIfam" id="TIGR02044">
    <property type="entry name" value="CueR"/>
    <property type="match status" value="1"/>
</dbReference>
<evidence type="ECO:0000256" key="2">
    <source>
        <dbReference type="ARBA" id="ARBA00011738"/>
    </source>
</evidence>
<dbReference type="Proteomes" id="UP000320591">
    <property type="component" value="Chromosome"/>
</dbReference>
<keyword evidence="13" id="KW-0175">Coiled coil</keyword>
<evidence type="ECO:0000259" key="14">
    <source>
        <dbReference type="PROSITE" id="PS50937"/>
    </source>
</evidence>
<keyword evidence="4" id="KW-0963">Cytoplasm</keyword>
<dbReference type="InterPro" id="IPR015358">
    <property type="entry name" value="Tscrpt_reg_MerR_DNA-bd"/>
</dbReference>
<dbReference type="Pfam" id="PF09278">
    <property type="entry name" value="MerR-DNA-bind"/>
    <property type="match status" value="1"/>
</dbReference>
<reference evidence="15 16" key="1">
    <citation type="journal article" date="2019" name="Environ. Microbiol.">
        <title>The phytopathogenic nature of Dickeya aquatica 174/2 and the dynamic early evolution of Dickeya pathogenicity.</title>
        <authorList>
            <person name="Duprey A."/>
            <person name="Taib N."/>
            <person name="Leonard S."/>
            <person name="Garin T."/>
            <person name="Flandrois J.P."/>
            <person name="Nasser W."/>
            <person name="Brochier-Armanet C."/>
            <person name="Reverchon S."/>
        </authorList>
    </citation>
    <scope>NUCLEOTIDE SEQUENCE [LARGE SCALE GENOMIC DNA]</scope>
    <source>
        <strain evidence="15 16">NCPPB 569</strain>
    </source>
</reference>
<keyword evidence="8" id="KW-0238">DNA-binding</keyword>
<keyword evidence="9" id="KW-0010">Activator</keyword>
<dbReference type="PRINTS" id="PR00040">
    <property type="entry name" value="HTHMERR"/>
</dbReference>
<evidence type="ECO:0000256" key="6">
    <source>
        <dbReference type="ARBA" id="ARBA00023008"/>
    </source>
</evidence>
<evidence type="ECO:0000313" key="15">
    <source>
        <dbReference type="EMBL" id="QDX30750.1"/>
    </source>
</evidence>
<dbReference type="GO" id="GO:0005737">
    <property type="term" value="C:cytoplasm"/>
    <property type="evidence" value="ECO:0007669"/>
    <property type="project" value="UniProtKB-SubCell"/>
</dbReference>
<keyword evidence="7" id="KW-0805">Transcription regulation</keyword>
<dbReference type="KEGG" id="dic:Dpoa569_0002680"/>
<evidence type="ECO:0000256" key="5">
    <source>
        <dbReference type="ARBA" id="ARBA00022723"/>
    </source>
</evidence>
<dbReference type="GO" id="GO:0045893">
    <property type="term" value="P:positive regulation of DNA-templated transcription"/>
    <property type="evidence" value="ECO:0007669"/>
    <property type="project" value="InterPro"/>
</dbReference>
<feature type="coiled-coil region" evidence="13">
    <location>
        <begin position="81"/>
        <end position="111"/>
    </location>
</feature>
<evidence type="ECO:0000256" key="1">
    <source>
        <dbReference type="ARBA" id="ARBA00004496"/>
    </source>
</evidence>
<gene>
    <name evidence="15" type="primary">cueR</name>
    <name evidence="15" type="ORF">Dpoa569_0002680</name>
</gene>
<dbReference type="GO" id="GO:0003700">
    <property type="term" value="F:DNA-binding transcription factor activity"/>
    <property type="evidence" value="ECO:0007669"/>
    <property type="project" value="InterPro"/>
</dbReference>
<evidence type="ECO:0000256" key="12">
    <source>
        <dbReference type="ARBA" id="ARBA00032335"/>
    </source>
</evidence>
<evidence type="ECO:0000256" key="13">
    <source>
        <dbReference type="SAM" id="Coils"/>
    </source>
</evidence>
<evidence type="ECO:0000256" key="8">
    <source>
        <dbReference type="ARBA" id="ARBA00023125"/>
    </source>
</evidence>
<comment type="subunit">
    <text evidence="2">Homodimer.</text>
</comment>
<dbReference type="CDD" id="cd01108">
    <property type="entry name" value="HTH_CueR"/>
    <property type="match status" value="1"/>
</dbReference>
<dbReference type="EMBL" id="CP042220">
    <property type="protein sequence ID" value="QDX30750.1"/>
    <property type="molecule type" value="Genomic_DNA"/>
</dbReference>
<evidence type="ECO:0000256" key="3">
    <source>
        <dbReference type="ARBA" id="ARBA00017250"/>
    </source>
</evidence>
<dbReference type="GO" id="GO:0003677">
    <property type="term" value="F:DNA binding"/>
    <property type="evidence" value="ECO:0007669"/>
    <property type="project" value="UniProtKB-KW"/>
</dbReference>
<keyword evidence="10" id="KW-0804">Transcription</keyword>
<evidence type="ECO:0000256" key="4">
    <source>
        <dbReference type="ARBA" id="ARBA00022490"/>
    </source>
</evidence>
<evidence type="ECO:0000256" key="11">
    <source>
        <dbReference type="ARBA" id="ARBA00031472"/>
    </source>
</evidence>
<dbReference type="Pfam" id="PF00376">
    <property type="entry name" value="MerR"/>
    <property type="match status" value="1"/>
</dbReference>
<dbReference type="Gene3D" id="1.10.1660.10">
    <property type="match status" value="1"/>
</dbReference>
<dbReference type="InterPro" id="IPR000551">
    <property type="entry name" value="MerR-type_HTH_dom"/>
</dbReference>
<keyword evidence="6" id="KW-0186">Copper</keyword>
<dbReference type="InterPro" id="IPR011789">
    <property type="entry name" value="CueR"/>
</dbReference>
<dbReference type="AlphaFoldDB" id="A0A5B8IFR0"/>
<keyword evidence="5" id="KW-0479">Metal-binding</keyword>
<evidence type="ECO:0000256" key="10">
    <source>
        <dbReference type="ARBA" id="ARBA00023163"/>
    </source>
</evidence>
<dbReference type="PANTHER" id="PTHR30204">
    <property type="entry name" value="REDOX-CYCLING DRUG-SENSING TRANSCRIPTIONAL ACTIVATOR SOXR"/>
    <property type="match status" value="1"/>
</dbReference>
<dbReference type="SMART" id="SM00422">
    <property type="entry name" value="HTH_MERR"/>
    <property type="match status" value="1"/>
</dbReference>
<dbReference type="PROSITE" id="PS50937">
    <property type="entry name" value="HTH_MERR_2"/>
    <property type="match status" value="1"/>
</dbReference>
<proteinExistence type="predicted"/>
<dbReference type="GO" id="GO:0005507">
    <property type="term" value="F:copper ion binding"/>
    <property type="evidence" value="ECO:0007669"/>
    <property type="project" value="InterPro"/>
</dbReference>
<organism evidence="15 16">
    <name type="scientific">Dickeya poaceiphila</name>
    <dbReference type="NCBI Taxonomy" id="568768"/>
    <lineage>
        <taxon>Bacteria</taxon>
        <taxon>Pseudomonadati</taxon>
        <taxon>Pseudomonadota</taxon>
        <taxon>Gammaproteobacteria</taxon>
        <taxon>Enterobacterales</taxon>
        <taxon>Pectobacteriaceae</taxon>
        <taxon>Dickeya</taxon>
    </lineage>
</organism>
<feature type="domain" description="HTH merR-type" evidence="14">
    <location>
        <begin position="1"/>
        <end position="69"/>
    </location>
</feature>
<protein>
    <recommendedName>
        <fullName evidence="3">HTH-type transcriptional regulator CueR</fullName>
    </recommendedName>
    <alternativeName>
        <fullName evidence="12">Copper efflux regulator</fullName>
    </alternativeName>
    <alternativeName>
        <fullName evidence="11">Copper export regulator</fullName>
    </alternativeName>
</protein>
<dbReference type="SUPFAM" id="SSF46955">
    <property type="entry name" value="Putative DNA-binding domain"/>
    <property type="match status" value="1"/>
</dbReference>
<dbReference type="STRING" id="568768.GCA_000406125_01172"/>
<accession>A0A5B8IFR0</accession>
<evidence type="ECO:0000256" key="7">
    <source>
        <dbReference type="ARBA" id="ARBA00023015"/>
    </source>
</evidence>
<dbReference type="InterPro" id="IPR009061">
    <property type="entry name" value="DNA-bd_dom_put_sf"/>
</dbReference>
<dbReference type="RefSeq" id="WP_042869358.1">
    <property type="nucleotide sequence ID" value="NZ_CM001975.1"/>
</dbReference>
<dbReference type="PANTHER" id="PTHR30204:SF16">
    <property type="entry name" value="HTH-TYPE TRANSCRIPTIONAL REGULATOR CUER"/>
    <property type="match status" value="1"/>
</dbReference>
<comment type="subcellular location">
    <subcellularLocation>
        <location evidence="1">Cytoplasm</location>
    </subcellularLocation>
</comment>
<evidence type="ECO:0000313" key="16">
    <source>
        <dbReference type="Proteomes" id="UP000320591"/>
    </source>
</evidence>
<evidence type="ECO:0000256" key="9">
    <source>
        <dbReference type="ARBA" id="ARBA00023159"/>
    </source>
</evidence>
<name>A0A5B8IFR0_9GAMM</name>
<dbReference type="PROSITE" id="PS00552">
    <property type="entry name" value="HTH_MERR_1"/>
    <property type="match status" value="1"/>
</dbReference>
<keyword evidence="16" id="KW-1185">Reference proteome</keyword>